<keyword evidence="2" id="KW-1185">Reference proteome</keyword>
<name>A0A8C6ZM80_NOTPE</name>
<dbReference type="AlphaFoldDB" id="A0A8C6ZM80"/>
<dbReference type="Ensembl" id="ENSNPET00000015257.1">
    <property type="protein sequence ID" value="ENSNPEP00000014891.1"/>
    <property type="gene ID" value="ENSNPEG00000011125.1"/>
</dbReference>
<sequence length="156" mass="16710">SCLIPSTGCFSEIFFWEIFFGTHLQIFPLRGAAAAQTPGAVGGRGAADSLWAGALLFADVKGPPTHRLSCGQSPYAETTTWERKYCVLTDSQLLLLNREKEVPVDGVPDVPAEAAKGRCLRRTVSVPSEGQFPEYPPEGAVRLGKCGPCIRATGSR</sequence>
<proteinExistence type="predicted"/>
<evidence type="ECO:0000313" key="1">
    <source>
        <dbReference type="Ensembl" id="ENSNPEP00000014891.1"/>
    </source>
</evidence>
<accession>A0A8C6ZM80</accession>
<organism evidence="1 2">
    <name type="scientific">Nothoprocta perdicaria</name>
    <name type="common">Chilean tinamou</name>
    <name type="synonym">Crypturus perdicarius</name>
    <dbReference type="NCBI Taxonomy" id="30464"/>
    <lineage>
        <taxon>Eukaryota</taxon>
        <taxon>Metazoa</taxon>
        <taxon>Chordata</taxon>
        <taxon>Craniata</taxon>
        <taxon>Vertebrata</taxon>
        <taxon>Euteleostomi</taxon>
        <taxon>Archelosauria</taxon>
        <taxon>Archosauria</taxon>
        <taxon>Dinosauria</taxon>
        <taxon>Saurischia</taxon>
        <taxon>Theropoda</taxon>
        <taxon>Coelurosauria</taxon>
        <taxon>Aves</taxon>
        <taxon>Palaeognathae</taxon>
        <taxon>Tinamiformes</taxon>
        <taxon>Tinamidae</taxon>
        <taxon>Nothoprocta</taxon>
    </lineage>
</organism>
<evidence type="ECO:0008006" key="3">
    <source>
        <dbReference type="Google" id="ProtNLM"/>
    </source>
</evidence>
<dbReference type="Proteomes" id="UP000694420">
    <property type="component" value="Unplaced"/>
</dbReference>
<protein>
    <recommendedName>
        <fullName evidence="3">PH domain-containing protein</fullName>
    </recommendedName>
</protein>
<reference evidence="1" key="2">
    <citation type="submission" date="2025-09" db="UniProtKB">
        <authorList>
            <consortium name="Ensembl"/>
        </authorList>
    </citation>
    <scope>IDENTIFICATION</scope>
</reference>
<evidence type="ECO:0000313" key="2">
    <source>
        <dbReference type="Proteomes" id="UP000694420"/>
    </source>
</evidence>
<reference evidence="1" key="1">
    <citation type="submission" date="2025-08" db="UniProtKB">
        <authorList>
            <consortium name="Ensembl"/>
        </authorList>
    </citation>
    <scope>IDENTIFICATION</scope>
</reference>